<dbReference type="InterPro" id="IPR000653">
    <property type="entry name" value="DegT/StrS_aminotransferase"/>
</dbReference>
<dbReference type="Proteomes" id="UP000598227">
    <property type="component" value="Unassembled WGS sequence"/>
</dbReference>
<sequence length="137" mass="14935">MTNFAMNDLRRLHERYQVEIKQEVLSTLRSGWWLNGNKGALELALAAVVALTKPQGREVLLVANAGGYASGACWRNGFVPHFVDVEPYSHLMDIHAAVEAASSLTAAMVVTHLYGNVAVIPVSLDQTADNRNRGSCE</sequence>
<dbReference type="Gene3D" id="3.40.640.10">
    <property type="entry name" value="Type I PLP-dependent aspartate aminotransferase-like (Major domain)"/>
    <property type="match status" value="1"/>
</dbReference>
<keyword evidence="2" id="KW-1185">Reference proteome</keyword>
<protein>
    <submittedName>
        <fullName evidence="1">DegT/DnrJ/EryC1/StrS family aminotransferase</fullName>
    </submittedName>
</protein>
<organism evidence="1 2">
    <name type="scientific">Aminobacter carboxidus</name>
    <dbReference type="NCBI Taxonomy" id="376165"/>
    <lineage>
        <taxon>Bacteria</taxon>
        <taxon>Pseudomonadati</taxon>
        <taxon>Pseudomonadota</taxon>
        <taxon>Alphaproteobacteria</taxon>
        <taxon>Hyphomicrobiales</taxon>
        <taxon>Phyllobacteriaceae</taxon>
        <taxon>Aminobacter</taxon>
    </lineage>
</organism>
<keyword evidence="1" id="KW-0808">Transferase</keyword>
<dbReference type="GO" id="GO:0008483">
    <property type="term" value="F:transaminase activity"/>
    <property type="evidence" value="ECO:0007669"/>
    <property type="project" value="UniProtKB-KW"/>
</dbReference>
<dbReference type="Pfam" id="PF01041">
    <property type="entry name" value="DegT_DnrJ_EryC1"/>
    <property type="match status" value="1"/>
</dbReference>
<accession>A0ABR9GX30</accession>
<gene>
    <name evidence="1" type="ORF">IHE39_27715</name>
</gene>
<dbReference type="SUPFAM" id="SSF53383">
    <property type="entry name" value="PLP-dependent transferases"/>
    <property type="match status" value="1"/>
</dbReference>
<proteinExistence type="predicted"/>
<keyword evidence="1" id="KW-0032">Aminotransferase</keyword>
<dbReference type="EMBL" id="JACZEP010000017">
    <property type="protein sequence ID" value="MBE1208084.1"/>
    <property type="molecule type" value="Genomic_DNA"/>
</dbReference>
<dbReference type="InterPro" id="IPR015424">
    <property type="entry name" value="PyrdxlP-dep_Trfase"/>
</dbReference>
<comment type="caution">
    <text evidence="1">The sequence shown here is derived from an EMBL/GenBank/DDBJ whole genome shotgun (WGS) entry which is preliminary data.</text>
</comment>
<dbReference type="InterPro" id="IPR015421">
    <property type="entry name" value="PyrdxlP-dep_Trfase_major"/>
</dbReference>
<evidence type="ECO:0000313" key="2">
    <source>
        <dbReference type="Proteomes" id="UP000598227"/>
    </source>
</evidence>
<dbReference type="RefSeq" id="WP_192568761.1">
    <property type="nucleotide sequence ID" value="NZ_JACZEP010000017.1"/>
</dbReference>
<evidence type="ECO:0000313" key="1">
    <source>
        <dbReference type="EMBL" id="MBE1208084.1"/>
    </source>
</evidence>
<name>A0ABR9GX30_9HYPH</name>
<reference evidence="1 2" key="1">
    <citation type="submission" date="2020-09" db="EMBL/GenBank/DDBJ databases">
        <title>Draft Genome Sequence of Aminobacter carboxidus type strain DSM 1086, a soil Gram-negative carboxydobacterium.</title>
        <authorList>
            <person name="Turrini P."/>
            <person name="Tescari M."/>
            <person name="Artuso I."/>
            <person name="Lugli G.A."/>
            <person name="Frangipani E."/>
            <person name="Ventura M."/>
            <person name="Visca P."/>
        </authorList>
    </citation>
    <scope>NUCLEOTIDE SEQUENCE [LARGE SCALE GENOMIC DNA]</scope>
    <source>
        <strain evidence="1 2">DSM 1086</strain>
    </source>
</reference>